<organism evidence="2 3">
    <name type="scientific">Adineta steineri</name>
    <dbReference type="NCBI Taxonomy" id="433720"/>
    <lineage>
        <taxon>Eukaryota</taxon>
        <taxon>Metazoa</taxon>
        <taxon>Spiralia</taxon>
        <taxon>Gnathifera</taxon>
        <taxon>Rotifera</taxon>
        <taxon>Eurotatoria</taxon>
        <taxon>Bdelloidea</taxon>
        <taxon>Adinetida</taxon>
        <taxon>Adinetidae</taxon>
        <taxon>Adineta</taxon>
    </lineage>
</organism>
<dbReference type="EMBL" id="CAJOAZ010022395">
    <property type="protein sequence ID" value="CAF4365345.1"/>
    <property type="molecule type" value="Genomic_DNA"/>
</dbReference>
<feature type="region of interest" description="Disordered" evidence="1">
    <location>
        <begin position="1"/>
        <end position="39"/>
    </location>
</feature>
<gene>
    <name evidence="2" type="ORF">OXD698_LOCUS49542</name>
</gene>
<comment type="caution">
    <text evidence="2">The sequence shown here is derived from an EMBL/GenBank/DDBJ whole genome shotgun (WGS) entry which is preliminary data.</text>
</comment>
<reference evidence="2" key="1">
    <citation type="submission" date="2021-02" db="EMBL/GenBank/DDBJ databases">
        <authorList>
            <person name="Nowell W R."/>
        </authorList>
    </citation>
    <scope>NUCLEOTIDE SEQUENCE</scope>
</reference>
<feature type="non-terminal residue" evidence="2">
    <location>
        <position position="1"/>
    </location>
</feature>
<accession>A0A820LZX5</accession>
<sequence>MTESIITISPKTSPYRSKIHTRVATPGSSSSSVGHYISS</sequence>
<evidence type="ECO:0000256" key="1">
    <source>
        <dbReference type="SAM" id="MobiDB-lite"/>
    </source>
</evidence>
<dbReference type="Proteomes" id="UP000663844">
    <property type="component" value="Unassembled WGS sequence"/>
</dbReference>
<proteinExistence type="predicted"/>
<feature type="compositionally biased region" description="Polar residues" evidence="1">
    <location>
        <begin position="1"/>
        <end position="15"/>
    </location>
</feature>
<name>A0A820LZX5_9BILA</name>
<feature type="compositionally biased region" description="Low complexity" evidence="1">
    <location>
        <begin position="28"/>
        <end position="39"/>
    </location>
</feature>
<dbReference type="AlphaFoldDB" id="A0A820LZX5"/>
<protein>
    <submittedName>
        <fullName evidence="2">Uncharacterized protein</fullName>
    </submittedName>
</protein>
<evidence type="ECO:0000313" key="3">
    <source>
        <dbReference type="Proteomes" id="UP000663844"/>
    </source>
</evidence>
<evidence type="ECO:0000313" key="2">
    <source>
        <dbReference type="EMBL" id="CAF4365345.1"/>
    </source>
</evidence>